<dbReference type="SMART" id="SM00387">
    <property type="entry name" value="HATPase_c"/>
    <property type="match status" value="1"/>
</dbReference>
<dbReference type="STRING" id="28181.BEN30_13975"/>
<dbReference type="PANTHER" id="PTHR43047">
    <property type="entry name" value="TWO-COMPONENT HISTIDINE PROTEIN KINASE"/>
    <property type="match status" value="1"/>
</dbReference>
<dbReference type="InterPro" id="IPR003594">
    <property type="entry name" value="HATPase_dom"/>
</dbReference>
<evidence type="ECO:0000256" key="1">
    <source>
        <dbReference type="ARBA" id="ARBA00000085"/>
    </source>
</evidence>
<reference evidence="9" key="1">
    <citation type="submission" date="2016-07" db="EMBL/GenBank/DDBJ databases">
        <authorList>
            <person name="Florea S."/>
            <person name="Webb J.S."/>
            <person name="Jaromczyk J."/>
            <person name="Schardl C.L."/>
        </authorList>
    </citation>
    <scope>NUCLEOTIDE SEQUENCE [LARGE SCALE GENOMIC DNA]</scope>
    <source>
        <strain evidence="9">MV-1</strain>
    </source>
</reference>
<dbReference type="CDD" id="cd00082">
    <property type="entry name" value="HisKA"/>
    <property type="match status" value="1"/>
</dbReference>
<evidence type="ECO:0000256" key="6">
    <source>
        <dbReference type="ARBA" id="ARBA00023012"/>
    </source>
</evidence>
<dbReference type="Proteomes" id="UP000095347">
    <property type="component" value="Unassembled WGS sequence"/>
</dbReference>
<comment type="catalytic activity">
    <reaction evidence="1">
        <text>ATP + protein L-histidine = ADP + protein N-phospho-L-histidine.</text>
        <dbReference type="EC" id="2.7.13.3"/>
    </reaction>
</comment>
<dbReference type="GO" id="GO:0009927">
    <property type="term" value="F:histidine phosphotransfer kinase activity"/>
    <property type="evidence" value="ECO:0007669"/>
    <property type="project" value="TreeGrafter"/>
</dbReference>
<dbReference type="SUPFAM" id="SSF55874">
    <property type="entry name" value="ATPase domain of HSP90 chaperone/DNA topoisomerase II/histidine kinase"/>
    <property type="match status" value="1"/>
</dbReference>
<evidence type="ECO:0000256" key="3">
    <source>
        <dbReference type="ARBA" id="ARBA00022553"/>
    </source>
</evidence>
<feature type="domain" description="Histidine kinase" evidence="7">
    <location>
        <begin position="1"/>
        <end position="210"/>
    </location>
</feature>
<name>A0A1E5Q5D1_9PROT</name>
<evidence type="ECO:0000313" key="8">
    <source>
        <dbReference type="EMBL" id="OEJ65561.1"/>
    </source>
</evidence>
<dbReference type="InterPro" id="IPR036097">
    <property type="entry name" value="HisK_dim/P_sf"/>
</dbReference>
<comment type="caution">
    <text evidence="8">The sequence shown here is derived from an EMBL/GenBank/DDBJ whole genome shotgun (WGS) entry which is preliminary data.</text>
</comment>
<evidence type="ECO:0000256" key="5">
    <source>
        <dbReference type="ARBA" id="ARBA00022777"/>
    </source>
</evidence>
<keyword evidence="3" id="KW-0597">Phosphoprotein</keyword>
<dbReference type="PANTHER" id="PTHR43047:SF72">
    <property type="entry name" value="OSMOSENSING HISTIDINE PROTEIN KINASE SLN1"/>
    <property type="match status" value="1"/>
</dbReference>
<protein>
    <recommendedName>
        <fullName evidence="2">histidine kinase</fullName>
        <ecNumber evidence="2">2.7.13.3</ecNumber>
    </recommendedName>
</protein>
<dbReference type="PROSITE" id="PS50109">
    <property type="entry name" value="HIS_KIN"/>
    <property type="match status" value="1"/>
</dbReference>
<keyword evidence="5" id="KW-0418">Kinase</keyword>
<dbReference type="RefSeq" id="WP_069958689.1">
    <property type="nucleotide sequence ID" value="NZ_MCGG01000048.1"/>
</dbReference>
<proteinExistence type="predicted"/>
<dbReference type="InterPro" id="IPR005467">
    <property type="entry name" value="His_kinase_dom"/>
</dbReference>
<dbReference type="GO" id="GO:0005886">
    <property type="term" value="C:plasma membrane"/>
    <property type="evidence" value="ECO:0007669"/>
    <property type="project" value="TreeGrafter"/>
</dbReference>
<dbReference type="EC" id="2.7.13.3" evidence="2"/>
<evidence type="ECO:0000256" key="2">
    <source>
        <dbReference type="ARBA" id="ARBA00012438"/>
    </source>
</evidence>
<evidence type="ECO:0000256" key="4">
    <source>
        <dbReference type="ARBA" id="ARBA00022679"/>
    </source>
</evidence>
<evidence type="ECO:0000313" key="9">
    <source>
        <dbReference type="Proteomes" id="UP000095347"/>
    </source>
</evidence>
<dbReference type="InterPro" id="IPR003661">
    <property type="entry name" value="HisK_dim/P_dom"/>
</dbReference>
<dbReference type="InterPro" id="IPR004358">
    <property type="entry name" value="Sig_transdc_His_kin-like_C"/>
</dbReference>
<dbReference type="Gene3D" id="1.10.287.130">
    <property type="match status" value="1"/>
</dbReference>
<keyword evidence="9" id="KW-1185">Reference proteome</keyword>
<organism evidence="8 9">
    <name type="scientific">Magnetovibrio blakemorei</name>
    <dbReference type="NCBI Taxonomy" id="28181"/>
    <lineage>
        <taxon>Bacteria</taxon>
        <taxon>Pseudomonadati</taxon>
        <taxon>Pseudomonadota</taxon>
        <taxon>Alphaproteobacteria</taxon>
        <taxon>Rhodospirillales</taxon>
        <taxon>Magnetovibrionaceae</taxon>
        <taxon>Magnetovibrio</taxon>
    </lineage>
</organism>
<dbReference type="Gene3D" id="3.30.565.10">
    <property type="entry name" value="Histidine kinase-like ATPase, C-terminal domain"/>
    <property type="match status" value="1"/>
</dbReference>
<dbReference type="PRINTS" id="PR00344">
    <property type="entry name" value="BCTRLSENSOR"/>
</dbReference>
<dbReference type="SUPFAM" id="SSF47384">
    <property type="entry name" value="Homodimeric domain of signal transducing histidine kinase"/>
    <property type="match status" value="1"/>
</dbReference>
<evidence type="ECO:0000259" key="7">
    <source>
        <dbReference type="PROSITE" id="PS50109"/>
    </source>
</evidence>
<keyword evidence="4" id="KW-0808">Transferase</keyword>
<dbReference type="CDD" id="cd16922">
    <property type="entry name" value="HATPase_EvgS-ArcB-TorS-like"/>
    <property type="match status" value="1"/>
</dbReference>
<sequence>MMGFSEIMSLKLYGPLGDARYDDYASDIHQSGSLLISLIDDILDLSKIEAGKYVLNEETLDIAHLIHTCVNMITTLANIKKLDLTTDVPPDLPRFFADERAMMQIVNNLLSNAVKFTPEGGHVTVSAKLRDEMAIDIVVTDTGIGMSRLDITKVLKPFEQADSTHAKRHEGTGLGLHLCQNLVKMHGGELVIKSEEGMGTSFTVHMPPERTC</sequence>
<accession>A0A1E5Q5D1</accession>
<dbReference type="OrthoDB" id="8477115at2"/>
<dbReference type="Pfam" id="PF02518">
    <property type="entry name" value="HATPase_c"/>
    <property type="match status" value="1"/>
</dbReference>
<dbReference type="FunFam" id="3.30.565.10:FF:000010">
    <property type="entry name" value="Sensor histidine kinase RcsC"/>
    <property type="match status" value="1"/>
</dbReference>
<dbReference type="InterPro" id="IPR036890">
    <property type="entry name" value="HATPase_C_sf"/>
</dbReference>
<dbReference type="GO" id="GO:0000155">
    <property type="term" value="F:phosphorelay sensor kinase activity"/>
    <property type="evidence" value="ECO:0007669"/>
    <property type="project" value="InterPro"/>
</dbReference>
<gene>
    <name evidence="8" type="ORF">BEN30_13975</name>
</gene>
<dbReference type="EMBL" id="MCGG01000048">
    <property type="protein sequence ID" value="OEJ65561.1"/>
    <property type="molecule type" value="Genomic_DNA"/>
</dbReference>
<dbReference type="AlphaFoldDB" id="A0A1E5Q5D1"/>
<keyword evidence="6" id="KW-0902">Two-component regulatory system</keyword>